<proteinExistence type="predicted"/>
<accession>A0A0F9KFJ8</accession>
<protein>
    <submittedName>
        <fullName evidence="1">Uncharacterized protein</fullName>
    </submittedName>
</protein>
<reference evidence="1" key="1">
    <citation type="journal article" date="2015" name="Nature">
        <title>Complex archaea that bridge the gap between prokaryotes and eukaryotes.</title>
        <authorList>
            <person name="Spang A."/>
            <person name="Saw J.H."/>
            <person name="Jorgensen S.L."/>
            <person name="Zaremba-Niedzwiedzka K."/>
            <person name="Martijn J."/>
            <person name="Lind A.E."/>
            <person name="van Eijk R."/>
            <person name="Schleper C."/>
            <person name="Guy L."/>
            <person name="Ettema T.J."/>
        </authorList>
    </citation>
    <scope>NUCLEOTIDE SEQUENCE</scope>
</reference>
<dbReference type="EMBL" id="LAZR01015238">
    <property type="protein sequence ID" value="KKM14045.1"/>
    <property type="molecule type" value="Genomic_DNA"/>
</dbReference>
<comment type="caution">
    <text evidence="1">The sequence shown here is derived from an EMBL/GenBank/DDBJ whole genome shotgun (WGS) entry which is preliminary data.</text>
</comment>
<name>A0A0F9KFJ8_9ZZZZ</name>
<dbReference type="AlphaFoldDB" id="A0A0F9KFJ8"/>
<sequence length="262" mass="30848">MGKVVEIKEVVDIFNQLHPGEKTHMITVNNTLYVQPHVLPYFFWIIMKYHESEIDFDELMAVSGVSALFGYERDEFLPKYAFLFIGLRERIKRATGFEIHREVIESVEDAWNKITQQLAQKKPVIGYWWEAVLFAGFQEAKDINDRKIYVLSDGPDIFIKWWTWKDFCEWFDTIIKFDQQEIFYYNRKIESKSVEEILVQVITDLINWSQNPPKEVQNFFPKATFGLQGIEMYANDCQNLEEVPEVFGPCHGINPLGALRNS</sequence>
<feature type="non-terminal residue" evidence="1">
    <location>
        <position position="262"/>
    </location>
</feature>
<evidence type="ECO:0000313" key="1">
    <source>
        <dbReference type="EMBL" id="KKM14045.1"/>
    </source>
</evidence>
<gene>
    <name evidence="1" type="ORF">LCGC14_1710040</name>
</gene>
<organism evidence="1">
    <name type="scientific">marine sediment metagenome</name>
    <dbReference type="NCBI Taxonomy" id="412755"/>
    <lineage>
        <taxon>unclassified sequences</taxon>
        <taxon>metagenomes</taxon>
        <taxon>ecological metagenomes</taxon>
    </lineage>
</organism>